<dbReference type="Proteomes" id="UP001208570">
    <property type="component" value="Unassembled WGS sequence"/>
</dbReference>
<evidence type="ECO:0000256" key="1">
    <source>
        <dbReference type="ARBA" id="ARBA00004613"/>
    </source>
</evidence>
<dbReference type="EMBL" id="JAODUP010000299">
    <property type="protein sequence ID" value="KAK2153365.1"/>
    <property type="molecule type" value="Genomic_DNA"/>
</dbReference>
<evidence type="ECO:0000256" key="3">
    <source>
        <dbReference type="ARBA" id="ARBA00022729"/>
    </source>
</evidence>
<feature type="domain" description="Hemicentin-1-like von Willebrand factor A" evidence="5">
    <location>
        <begin position="55"/>
        <end position="104"/>
    </location>
</feature>
<feature type="signal peptide" evidence="4">
    <location>
        <begin position="1"/>
        <end position="27"/>
    </location>
</feature>
<name>A0AAD9JJ27_9ANNE</name>
<dbReference type="AlphaFoldDB" id="A0AAD9JJ27"/>
<proteinExistence type="predicted"/>
<feature type="chain" id="PRO_5042131054" description="Hemicentin-1-like von Willebrand factor A domain-containing protein" evidence="4">
    <location>
        <begin position="28"/>
        <end position="109"/>
    </location>
</feature>
<evidence type="ECO:0000313" key="7">
    <source>
        <dbReference type="Proteomes" id="UP001208570"/>
    </source>
</evidence>
<evidence type="ECO:0000259" key="5">
    <source>
        <dbReference type="Pfam" id="PF25106"/>
    </source>
</evidence>
<gene>
    <name evidence="6" type="ORF">LSH36_299g00049</name>
</gene>
<comment type="subcellular location">
    <subcellularLocation>
        <location evidence="1">Secreted</location>
    </subcellularLocation>
</comment>
<keyword evidence="3 4" id="KW-0732">Signal</keyword>
<keyword evidence="2" id="KW-0964">Secreted</keyword>
<protein>
    <recommendedName>
        <fullName evidence="5">Hemicentin-1-like von Willebrand factor A domain-containing protein</fullName>
    </recommendedName>
</protein>
<evidence type="ECO:0000313" key="6">
    <source>
        <dbReference type="EMBL" id="KAK2153365.1"/>
    </source>
</evidence>
<comment type="caution">
    <text evidence="6">The sequence shown here is derived from an EMBL/GenBank/DDBJ whole genome shotgun (WGS) entry which is preliminary data.</text>
</comment>
<dbReference type="InterPro" id="IPR056861">
    <property type="entry name" value="HMCN1-like_VWA"/>
</dbReference>
<sequence>MTPLYVHPTLWPAVLLVLLSYFVKCSAPQTTTYTRRSELYSLNQDFAAIPQGASSLAFVFDITGSMHNDLVQVIEGAAKILATTLARREKPLYNYVLVPFHDPSKFTLL</sequence>
<evidence type="ECO:0000256" key="4">
    <source>
        <dbReference type="SAM" id="SignalP"/>
    </source>
</evidence>
<reference evidence="6" key="1">
    <citation type="journal article" date="2023" name="Mol. Biol. Evol.">
        <title>Third-Generation Sequencing Reveals the Adaptive Role of the Epigenome in Three Deep-Sea Polychaetes.</title>
        <authorList>
            <person name="Perez M."/>
            <person name="Aroh O."/>
            <person name="Sun Y."/>
            <person name="Lan Y."/>
            <person name="Juniper S.K."/>
            <person name="Young C.R."/>
            <person name="Angers B."/>
            <person name="Qian P.Y."/>
        </authorList>
    </citation>
    <scope>NUCLEOTIDE SEQUENCE</scope>
    <source>
        <strain evidence="6">P08H-3</strain>
    </source>
</reference>
<keyword evidence="7" id="KW-1185">Reference proteome</keyword>
<organism evidence="6 7">
    <name type="scientific">Paralvinella palmiformis</name>
    <dbReference type="NCBI Taxonomy" id="53620"/>
    <lineage>
        <taxon>Eukaryota</taxon>
        <taxon>Metazoa</taxon>
        <taxon>Spiralia</taxon>
        <taxon>Lophotrochozoa</taxon>
        <taxon>Annelida</taxon>
        <taxon>Polychaeta</taxon>
        <taxon>Sedentaria</taxon>
        <taxon>Canalipalpata</taxon>
        <taxon>Terebellida</taxon>
        <taxon>Terebelliformia</taxon>
        <taxon>Alvinellidae</taxon>
        <taxon>Paralvinella</taxon>
    </lineage>
</organism>
<accession>A0AAD9JJ27</accession>
<evidence type="ECO:0000256" key="2">
    <source>
        <dbReference type="ARBA" id="ARBA00022525"/>
    </source>
</evidence>
<dbReference type="Pfam" id="PF25106">
    <property type="entry name" value="VWA_4"/>
    <property type="match status" value="1"/>
</dbReference>